<dbReference type="GO" id="GO:0000976">
    <property type="term" value="F:transcription cis-regulatory region binding"/>
    <property type="evidence" value="ECO:0007669"/>
    <property type="project" value="TreeGrafter"/>
</dbReference>
<dbReference type="Proteomes" id="UP000235994">
    <property type="component" value="Unassembled WGS sequence"/>
</dbReference>
<reference evidence="5 6" key="1">
    <citation type="submission" date="2018-01" db="EMBL/GenBank/DDBJ databases">
        <title>The draft genome of an aniline degradation strain ANB-1.</title>
        <authorList>
            <person name="Zhang L."/>
            <person name="Jiang J."/>
        </authorList>
    </citation>
    <scope>NUCLEOTIDE SEQUENCE [LARGE SCALE GENOMIC DNA]</scope>
    <source>
        <strain evidence="5 6">ANB-1</strain>
    </source>
</reference>
<dbReference type="InterPro" id="IPR009057">
    <property type="entry name" value="Homeodomain-like_sf"/>
</dbReference>
<name>A0A2N8KJ27_9BURK</name>
<keyword evidence="3" id="KW-0804">Transcription</keyword>
<proteinExistence type="predicted"/>
<feature type="domain" description="HTH araC/xylS-type" evidence="4">
    <location>
        <begin position="233"/>
        <end position="331"/>
    </location>
</feature>
<dbReference type="PANTHER" id="PTHR47894:SF4">
    <property type="entry name" value="HTH-TYPE TRANSCRIPTIONAL REGULATOR GADX"/>
    <property type="match status" value="1"/>
</dbReference>
<dbReference type="GO" id="GO:0003700">
    <property type="term" value="F:DNA-binding transcription factor activity"/>
    <property type="evidence" value="ECO:0007669"/>
    <property type="project" value="InterPro"/>
</dbReference>
<comment type="caution">
    <text evidence="5">The sequence shown here is derived from an EMBL/GenBank/DDBJ whole genome shotgun (WGS) entry which is preliminary data.</text>
</comment>
<evidence type="ECO:0000256" key="3">
    <source>
        <dbReference type="ARBA" id="ARBA00023163"/>
    </source>
</evidence>
<dbReference type="Gene3D" id="1.10.10.60">
    <property type="entry name" value="Homeodomain-like"/>
    <property type="match status" value="1"/>
</dbReference>
<dbReference type="InterPro" id="IPR032687">
    <property type="entry name" value="AraC-type_N"/>
</dbReference>
<protein>
    <submittedName>
        <fullName evidence="5">AraC family transcriptional regulator</fullName>
    </submittedName>
</protein>
<keyword evidence="6" id="KW-1185">Reference proteome</keyword>
<keyword evidence="2" id="KW-0238">DNA-binding</keyword>
<evidence type="ECO:0000313" key="6">
    <source>
        <dbReference type="Proteomes" id="UP000235994"/>
    </source>
</evidence>
<accession>A0A2N8KJ27</accession>
<gene>
    <name evidence="5" type="ORF">C1I89_13355</name>
</gene>
<evidence type="ECO:0000313" key="5">
    <source>
        <dbReference type="EMBL" id="PND33460.1"/>
    </source>
</evidence>
<dbReference type="PANTHER" id="PTHR47894">
    <property type="entry name" value="HTH-TYPE TRANSCRIPTIONAL REGULATOR GADX"/>
    <property type="match status" value="1"/>
</dbReference>
<dbReference type="SMART" id="SM00342">
    <property type="entry name" value="HTH_ARAC"/>
    <property type="match status" value="1"/>
</dbReference>
<dbReference type="AlphaFoldDB" id="A0A2N8KJ27"/>
<keyword evidence="1" id="KW-0805">Transcription regulation</keyword>
<dbReference type="Pfam" id="PF12625">
    <property type="entry name" value="Arabinose_bd"/>
    <property type="match status" value="1"/>
</dbReference>
<evidence type="ECO:0000256" key="2">
    <source>
        <dbReference type="ARBA" id="ARBA00023125"/>
    </source>
</evidence>
<dbReference type="Pfam" id="PF12833">
    <property type="entry name" value="HTH_18"/>
    <property type="match status" value="1"/>
</dbReference>
<dbReference type="SUPFAM" id="SSF46689">
    <property type="entry name" value="Homeodomain-like"/>
    <property type="match status" value="1"/>
</dbReference>
<dbReference type="PROSITE" id="PS01124">
    <property type="entry name" value="HTH_ARAC_FAMILY_2"/>
    <property type="match status" value="1"/>
</dbReference>
<dbReference type="RefSeq" id="WP_102773246.1">
    <property type="nucleotide sequence ID" value="NZ_POQS01000003.1"/>
</dbReference>
<organism evidence="5 6">
    <name type="scientific">Achromobacter pulmonis</name>
    <dbReference type="NCBI Taxonomy" id="1389932"/>
    <lineage>
        <taxon>Bacteria</taxon>
        <taxon>Pseudomonadati</taxon>
        <taxon>Pseudomonadota</taxon>
        <taxon>Betaproteobacteria</taxon>
        <taxon>Burkholderiales</taxon>
        <taxon>Alcaligenaceae</taxon>
        <taxon>Achromobacter</taxon>
    </lineage>
</organism>
<sequence>MASLVRAACLTDYSEVASACGLNPSRMLLDAGLPPSVLSEPDLMIPVECVGRLLQASARASGNESFGLSMARSRLLSNMGAVGLLIRDQETLRESLAMLMRYQSLLNGSLTLAIEETGSTVVIREVLMAGNAHQSTRQRVELALGVMVRAIRQLLGADWMPRRVCFEHAAPANLGVHTQLFGPHVEFDCGFNGIVCAQSDLDRRNPHADPAMVRYAQRLIDAAAPAGPAAMPDEVRRAILLLLPSGRCSIEVVAAHLGVAPRTIQRRLSDRRQRFSDLVNDLRRELAMRYVHESNRSLTEVAEMLGFNAPSSFSRWYQTQFGISAKESRAQRQTAAQPDTG</sequence>
<dbReference type="GO" id="GO:0005829">
    <property type="term" value="C:cytosol"/>
    <property type="evidence" value="ECO:0007669"/>
    <property type="project" value="TreeGrafter"/>
</dbReference>
<evidence type="ECO:0000256" key="1">
    <source>
        <dbReference type="ARBA" id="ARBA00023015"/>
    </source>
</evidence>
<evidence type="ECO:0000259" key="4">
    <source>
        <dbReference type="PROSITE" id="PS01124"/>
    </source>
</evidence>
<dbReference type="EMBL" id="POQS01000003">
    <property type="protein sequence ID" value="PND33460.1"/>
    <property type="molecule type" value="Genomic_DNA"/>
</dbReference>
<dbReference type="InterPro" id="IPR018060">
    <property type="entry name" value="HTH_AraC"/>
</dbReference>